<gene>
    <name evidence="7" type="ORF">LVIROSA_LOCUS9165</name>
</gene>
<feature type="region of interest" description="Disordered" evidence="5">
    <location>
        <begin position="219"/>
        <end position="288"/>
    </location>
</feature>
<feature type="coiled-coil region" evidence="4">
    <location>
        <begin position="294"/>
        <end position="321"/>
    </location>
</feature>
<evidence type="ECO:0000313" key="8">
    <source>
        <dbReference type="Proteomes" id="UP001157418"/>
    </source>
</evidence>
<name>A0AAU9M8G3_9ASTR</name>
<keyword evidence="8" id="KW-1185">Reference proteome</keyword>
<dbReference type="GO" id="GO:0005634">
    <property type="term" value="C:nucleus"/>
    <property type="evidence" value="ECO:0007669"/>
    <property type="project" value="UniProtKB-SubCell"/>
</dbReference>
<dbReference type="InterPro" id="IPR003617">
    <property type="entry name" value="TFIIS/CRSP70_N_sub"/>
</dbReference>
<evidence type="ECO:0000256" key="4">
    <source>
        <dbReference type="SAM" id="Coils"/>
    </source>
</evidence>
<dbReference type="Pfam" id="PF08711">
    <property type="entry name" value="Med26"/>
    <property type="match status" value="1"/>
</dbReference>
<evidence type="ECO:0000256" key="1">
    <source>
        <dbReference type="ARBA" id="ARBA00004123"/>
    </source>
</evidence>
<dbReference type="InterPro" id="IPR017923">
    <property type="entry name" value="TFIIS_N"/>
</dbReference>
<dbReference type="PANTHER" id="PTHR47210">
    <property type="entry name" value="MEDIATOR OF RNA POLYMERASE II TRANSCRIPTION SUBUNIT 26C-RELATED"/>
    <property type="match status" value="1"/>
</dbReference>
<evidence type="ECO:0000256" key="3">
    <source>
        <dbReference type="PROSITE-ProRule" id="PRU00649"/>
    </source>
</evidence>
<dbReference type="Proteomes" id="UP001157418">
    <property type="component" value="Unassembled WGS sequence"/>
</dbReference>
<comment type="subcellular location">
    <subcellularLocation>
        <location evidence="1 3">Nucleus</location>
    </subcellularLocation>
</comment>
<dbReference type="AlphaFoldDB" id="A0AAU9M8G3"/>
<proteinExistence type="predicted"/>
<dbReference type="EMBL" id="CAKMRJ010001112">
    <property type="protein sequence ID" value="CAH1421786.1"/>
    <property type="molecule type" value="Genomic_DNA"/>
</dbReference>
<protein>
    <recommendedName>
        <fullName evidence="6">TFIIS N-terminal domain-containing protein</fullName>
    </recommendedName>
</protein>
<evidence type="ECO:0000256" key="5">
    <source>
        <dbReference type="SAM" id="MobiDB-lite"/>
    </source>
</evidence>
<dbReference type="CDD" id="cd00183">
    <property type="entry name" value="TFIIS_I"/>
    <property type="match status" value="1"/>
</dbReference>
<comment type="caution">
    <text evidence="7">The sequence shown here is derived from an EMBL/GenBank/DDBJ whole genome shotgun (WGS) entry which is preliminary data.</text>
</comment>
<keyword evidence="4" id="KW-0175">Coiled coil</keyword>
<feature type="domain" description="TFIIS N-terminal" evidence="6">
    <location>
        <begin position="116"/>
        <end position="190"/>
    </location>
</feature>
<keyword evidence="2 3" id="KW-0539">Nucleus</keyword>
<sequence length="470" mass="52076">MDLDEFRAILSNSRVDVWEIIDAAITVASSDYAGELKHRRDGIVERLFTQQCSNCDVNQIERNGVIRTISKEVDDDCGRGGGGGGDSPLTPQSIPHDDEDEEDPDPYGGLFDDEQSKILRIKEQLEDPHQTDDAVVDLLQTLADMDLTFTGLKETDIGRHVNQLRKHPSNEVRRLVKQLVRKWKDLVDEWVGSKRGDHPPSTLTDGDSPLVQNIVRSSQNGYHQGPDFGYSPNPHNGSSGSERNNSEPEQRPKAVVSKKPTPSRPVPQSRPMNLASASVPPNQPRKEQNIDLDLDRLASASKRLQENYQEAQNAKKQRKIQVMDIHEIPKPKNGFIAKNKGNFQGEYEKGKEKGEIGLQWWQGGGRNSTAVAFGGNGLLRSKKKKRKMWFHGGPSNSNTTVGGGGVSRWVGGSGWRREELRQPLLLLFGLLPAETKEGRSGTSDGWSDSTEGGGGRWWPVSSSSVFSFGR</sequence>
<reference evidence="7 8" key="1">
    <citation type="submission" date="2022-01" db="EMBL/GenBank/DDBJ databases">
        <authorList>
            <person name="Xiong W."/>
            <person name="Schranz E."/>
        </authorList>
    </citation>
    <scope>NUCLEOTIDE SEQUENCE [LARGE SCALE GENOMIC DNA]</scope>
</reference>
<evidence type="ECO:0000259" key="6">
    <source>
        <dbReference type="PROSITE" id="PS51319"/>
    </source>
</evidence>
<accession>A0AAU9M8G3</accession>
<dbReference type="InterPro" id="IPR044790">
    <property type="entry name" value="MD26C-like"/>
</dbReference>
<dbReference type="PROSITE" id="PS51319">
    <property type="entry name" value="TFIIS_N"/>
    <property type="match status" value="1"/>
</dbReference>
<dbReference type="PANTHER" id="PTHR47210:SF1">
    <property type="entry name" value="MEDIATOR OF RNA POLYMERASE II TRANSCRIPTION SUBUNIT 26C-RELATED"/>
    <property type="match status" value="1"/>
</dbReference>
<feature type="compositionally biased region" description="Polar residues" evidence="5">
    <location>
        <begin position="440"/>
        <end position="450"/>
    </location>
</feature>
<organism evidence="7 8">
    <name type="scientific">Lactuca virosa</name>
    <dbReference type="NCBI Taxonomy" id="75947"/>
    <lineage>
        <taxon>Eukaryota</taxon>
        <taxon>Viridiplantae</taxon>
        <taxon>Streptophyta</taxon>
        <taxon>Embryophyta</taxon>
        <taxon>Tracheophyta</taxon>
        <taxon>Spermatophyta</taxon>
        <taxon>Magnoliopsida</taxon>
        <taxon>eudicotyledons</taxon>
        <taxon>Gunneridae</taxon>
        <taxon>Pentapetalae</taxon>
        <taxon>asterids</taxon>
        <taxon>campanulids</taxon>
        <taxon>Asterales</taxon>
        <taxon>Asteraceae</taxon>
        <taxon>Cichorioideae</taxon>
        <taxon>Cichorieae</taxon>
        <taxon>Lactucinae</taxon>
        <taxon>Lactuca</taxon>
    </lineage>
</organism>
<feature type="region of interest" description="Disordered" evidence="5">
    <location>
        <begin position="435"/>
        <end position="458"/>
    </location>
</feature>
<evidence type="ECO:0000313" key="7">
    <source>
        <dbReference type="EMBL" id="CAH1421786.1"/>
    </source>
</evidence>
<feature type="region of interest" description="Disordered" evidence="5">
    <location>
        <begin position="73"/>
        <end position="112"/>
    </location>
</feature>
<dbReference type="Gene3D" id="1.20.930.10">
    <property type="entry name" value="Conserved domain common to transcription factors TFIIS, elongin A, CRSP70"/>
    <property type="match status" value="1"/>
</dbReference>
<dbReference type="SUPFAM" id="SSF47676">
    <property type="entry name" value="Conserved domain common to transcription factors TFIIS, elongin A, CRSP70"/>
    <property type="match status" value="1"/>
</dbReference>
<evidence type="ECO:0000256" key="2">
    <source>
        <dbReference type="ARBA" id="ARBA00023242"/>
    </source>
</evidence>
<dbReference type="SMART" id="SM00509">
    <property type="entry name" value="TFS2N"/>
    <property type="match status" value="1"/>
</dbReference>
<dbReference type="InterPro" id="IPR035441">
    <property type="entry name" value="TFIIS/LEDGF_dom_sf"/>
</dbReference>